<keyword evidence="1 3" id="KW-0547">Nucleotide-binding</keyword>
<accession>A0A9R0BFG3</accession>
<dbReference type="PROSITE" id="PS00108">
    <property type="entry name" value="PROTEIN_KINASE_ST"/>
    <property type="match status" value="1"/>
</dbReference>
<evidence type="ECO:0000259" key="5">
    <source>
        <dbReference type="PROSITE" id="PS50011"/>
    </source>
</evidence>
<proteinExistence type="predicted"/>
<dbReference type="Proteomes" id="UP001155660">
    <property type="component" value="Chromosome A19"/>
</dbReference>
<name>A0A9R0BFG3_CYPCA</name>
<protein>
    <submittedName>
        <fullName evidence="7">Serine/threonine-protein kinase DCLK3-like</fullName>
    </submittedName>
</protein>
<evidence type="ECO:0000313" key="7">
    <source>
        <dbReference type="RefSeq" id="XP_042632977.1"/>
    </source>
</evidence>
<dbReference type="InterPro" id="IPR003533">
    <property type="entry name" value="Doublecortin_dom"/>
</dbReference>
<dbReference type="CDD" id="cd14095">
    <property type="entry name" value="STKc_DCKL"/>
    <property type="match status" value="1"/>
</dbReference>
<feature type="region of interest" description="Disordered" evidence="4">
    <location>
        <begin position="287"/>
        <end position="341"/>
    </location>
</feature>
<evidence type="ECO:0000259" key="6">
    <source>
        <dbReference type="PROSITE" id="PS50309"/>
    </source>
</evidence>
<evidence type="ECO:0000256" key="4">
    <source>
        <dbReference type="SAM" id="MobiDB-lite"/>
    </source>
</evidence>
<dbReference type="FunFam" id="1.10.510.10:FF:000066">
    <property type="entry name" value="Serine/threonine-protein kinase DCLK1 isoform 2"/>
    <property type="match status" value="1"/>
</dbReference>
<feature type="compositionally biased region" description="Basic and acidic residues" evidence="4">
    <location>
        <begin position="749"/>
        <end position="767"/>
    </location>
</feature>
<dbReference type="GO" id="GO:0005524">
    <property type="term" value="F:ATP binding"/>
    <property type="evidence" value="ECO:0007669"/>
    <property type="project" value="UniProtKB-UniRule"/>
</dbReference>
<keyword evidence="2 3" id="KW-0067">ATP-binding</keyword>
<dbReference type="GO" id="GO:0004672">
    <property type="term" value="F:protein kinase activity"/>
    <property type="evidence" value="ECO:0007669"/>
    <property type="project" value="InterPro"/>
</dbReference>
<dbReference type="SMART" id="SM00220">
    <property type="entry name" value="S_TKc"/>
    <property type="match status" value="1"/>
</dbReference>
<dbReference type="Pfam" id="PF00069">
    <property type="entry name" value="Pkinase"/>
    <property type="match status" value="1"/>
</dbReference>
<feature type="region of interest" description="Disordered" evidence="4">
    <location>
        <begin position="728"/>
        <end position="767"/>
    </location>
</feature>
<dbReference type="PROSITE" id="PS50309">
    <property type="entry name" value="DC"/>
    <property type="match status" value="1"/>
</dbReference>
<dbReference type="RefSeq" id="XP_042632977.1">
    <property type="nucleotide sequence ID" value="XM_042777043.1"/>
</dbReference>
<dbReference type="Pfam" id="PF03607">
    <property type="entry name" value="DCX"/>
    <property type="match status" value="1"/>
</dbReference>
<dbReference type="GeneID" id="109070187"/>
<gene>
    <name evidence="7" type="primary">LOC109070187</name>
</gene>
<dbReference type="OrthoDB" id="1738954at2759"/>
<sequence length="767" mass="86796">MTPAWNQRPRCTLTDHRIKLPKCPNAAFRQPLPSYLHRSRPRRLPTDFGTSESPVCHWEESGVPRVSGYHARHAESGPVRPRIVTVVRPCGQESVRKISLLLNRRAVQTFEQLMADVSEALGFPCWNNARIRRLFSPAGREIHSFADFFRFDHAFLAFGNSRPSLDEVHAALDELYPENPGHCEHLLSVWERILRPKATKADSGFHDDDAGAEMSLPTVHDQQVNKPAVNNLQPVGRQKEKLKRERQRELWRRRGDLQKEDEKEIKKEEGKREAVFCRSCRGCGPPIPPIRSSQCSQSDRPNNHSNKSTSSQNDMEKTQQRSLKAEEHVANTKSSPIVPQNWDKDLNLEAITEQDINQQETVEQKDLQSNVLPDGAEVSLEDIEHCYDMGRVVGDGNFAVVRECRVRGLAETFAMKIVDNAKLQGRGNMIQNEIALLHSLEHPRLIQLFRSHHTDTHVYLLMELVAGGDLFDAITQSGRFTEPSAACMIRDISQALEYIHSKSIAHRDIKPENLLVQRHSNGSLNLKLADFGLAMVVTEPVFTVCGTPTYVAPEILAETGYGVGVDVWAMGVILFVLLGGFPPFRSPDRNQEELFRLIQKGEVHFLSPYWDNVSEGAKAVVRALLEVSPKRRLTASQTLQHGWLQHAIAQKDHKGAIKATDSMAERRNQQKLSGQVESAENKSDSHKPETLAEKYHAAQTYKNILNYDSDINACDRDQQIQEIHNMTSNQQNASHAEDTTTMNKQYTTDQHKPEKPAQQEDTDTKQE</sequence>
<dbReference type="PROSITE" id="PS50011">
    <property type="entry name" value="PROTEIN_KINASE_DOM"/>
    <property type="match status" value="1"/>
</dbReference>
<dbReference type="KEGG" id="ccar:109070187"/>
<reference evidence="7" key="1">
    <citation type="submission" date="2025-08" db="UniProtKB">
        <authorList>
            <consortium name="RefSeq"/>
        </authorList>
    </citation>
    <scope>IDENTIFICATION</scope>
    <source>
        <tissue evidence="7">Muscle</tissue>
    </source>
</reference>
<dbReference type="GO" id="GO:0035556">
    <property type="term" value="P:intracellular signal transduction"/>
    <property type="evidence" value="ECO:0007669"/>
    <property type="project" value="InterPro"/>
</dbReference>
<feature type="region of interest" description="Disordered" evidence="4">
    <location>
        <begin position="654"/>
        <end position="689"/>
    </location>
</feature>
<feature type="compositionally biased region" description="Basic and acidic residues" evidence="4">
    <location>
        <begin position="679"/>
        <end position="689"/>
    </location>
</feature>
<dbReference type="InterPro" id="IPR008271">
    <property type="entry name" value="Ser/Thr_kinase_AS"/>
</dbReference>
<feature type="compositionally biased region" description="Polar residues" evidence="4">
    <location>
        <begin position="291"/>
        <end position="313"/>
    </location>
</feature>
<dbReference type="PROSITE" id="PS00107">
    <property type="entry name" value="PROTEIN_KINASE_ATP"/>
    <property type="match status" value="1"/>
</dbReference>
<evidence type="ECO:0000256" key="2">
    <source>
        <dbReference type="ARBA" id="ARBA00022840"/>
    </source>
</evidence>
<feature type="domain" description="Protein kinase" evidence="5">
    <location>
        <begin position="387"/>
        <end position="644"/>
    </location>
</feature>
<feature type="region of interest" description="Disordered" evidence="4">
    <location>
        <begin position="226"/>
        <end position="248"/>
    </location>
</feature>
<dbReference type="PANTHER" id="PTHR24347">
    <property type="entry name" value="SERINE/THREONINE-PROTEIN KINASE"/>
    <property type="match status" value="1"/>
</dbReference>
<feature type="binding site" evidence="3">
    <location>
        <position position="416"/>
    </location>
    <ligand>
        <name>ATP</name>
        <dbReference type="ChEBI" id="CHEBI:30616"/>
    </ligand>
</feature>
<feature type="compositionally biased region" description="Basic and acidic residues" evidence="4">
    <location>
        <begin position="237"/>
        <end position="248"/>
    </location>
</feature>
<dbReference type="SMART" id="SM00537">
    <property type="entry name" value="DCX"/>
    <property type="match status" value="1"/>
</dbReference>
<dbReference type="AlphaFoldDB" id="A0A9R0BFG3"/>
<feature type="domain" description="Doublecortin" evidence="6">
    <location>
        <begin position="82"/>
        <end position="160"/>
    </location>
</feature>
<organism evidence="7">
    <name type="scientific">Cyprinus carpio</name>
    <name type="common">Common carp</name>
    <dbReference type="NCBI Taxonomy" id="7962"/>
    <lineage>
        <taxon>Eukaryota</taxon>
        <taxon>Metazoa</taxon>
        <taxon>Chordata</taxon>
        <taxon>Craniata</taxon>
        <taxon>Vertebrata</taxon>
        <taxon>Euteleostomi</taxon>
        <taxon>Actinopterygii</taxon>
        <taxon>Neopterygii</taxon>
        <taxon>Teleostei</taxon>
        <taxon>Ostariophysi</taxon>
        <taxon>Cypriniformes</taxon>
        <taxon>Cyprinidae</taxon>
        <taxon>Cyprininae</taxon>
        <taxon>Cyprinus</taxon>
    </lineage>
</organism>
<feature type="compositionally biased region" description="Basic and acidic residues" evidence="4">
    <location>
        <begin position="314"/>
        <end position="330"/>
    </location>
</feature>
<evidence type="ECO:0000256" key="1">
    <source>
        <dbReference type="ARBA" id="ARBA00022741"/>
    </source>
</evidence>
<feature type="compositionally biased region" description="Polar residues" evidence="4">
    <location>
        <begin position="728"/>
        <end position="748"/>
    </location>
</feature>
<dbReference type="InterPro" id="IPR017441">
    <property type="entry name" value="Protein_kinase_ATP_BS"/>
</dbReference>
<dbReference type="SMR" id="A0A9R0BFG3"/>
<evidence type="ECO:0000256" key="3">
    <source>
        <dbReference type="PROSITE-ProRule" id="PRU10141"/>
    </source>
</evidence>
<dbReference type="InterPro" id="IPR000719">
    <property type="entry name" value="Prot_kinase_dom"/>
</dbReference>